<dbReference type="AlphaFoldDB" id="A0A151NNM0"/>
<sequence length="66" mass="7741">MRRLPGSVKDWGILSSAISSEWNEPAQSYALMWFDSASYQDSSVPSPRRGISCWHLDLWYWQGLWF</sequence>
<proteinExistence type="predicted"/>
<name>A0A151NNM0_ALLMI</name>
<evidence type="ECO:0000313" key="1">
    <source>
        <dbReference type="EMBL" id="KYO38388.1"/>
    </source>
</evidence>
<reference evidence="1 2" key="1">
    <citation type="journal article" date="2012" name="Genome Biol.">
        <title>Sequencing three crocodilian genomes to illuminate the evolution of archosaurs and amniotes.</title>
        <authorList>
            <person name="St John J.A."/>
            <person name="Braun E.L."/>
            <person name="Isberg S.R."/>
            <person name="Miles L.G."/>
            <person name="Chong A.Y."/>
            <person name="Gongora J."/>
            <person name="Dalzell P."/>
            <person name="Moran C."/>
            <person name="Bed'hom B."/>
            <person name="Abzhanov A."/>
            <person name="Burgess S.C."/>
            <person name="Cooksey A.M."/>
            <person name="Castoe T.A."/>
            <person name="Crawford N.G."/>
            <person name="Densmore L.D."/>
            <person name="Drew J.C."/>
            <person name="Edwards S.V."/>
            <person name="Faircloth B.C."/>
            <person name="Fujita M.K."/>
            <person name="Greenwold M.J."/>
            <person name="Hoffmann F.G."/>
            <person name="Howard J.M."/>
            <person name="Iguchi T."/>
            <person name="Janes D.E."/>
            <person name="Khan S.Y."/>
            <person name="Kohno S."/>
            <person name="de Koning A.J."/>
            <person name="Lance S.L."/>
            <person name="McCarthy F.M."/>
            <person name="McCormack J.E."/>
            <person name="Merchant M.E."/>
            <person name="Peterson D.G."/>
            <person name="Pollock D.D."/>
            <person name="Pourmand N."/>
            <person name="Raney B.J."/>
            <person name="Roessler K.A."/>
            <person name="Sanford J.R."/>
            <person name="Sawyer R.H."/>
            <person name="Schmidt C.J."/>
            <person name="Triplett E.W."/>
            <person name="Tuberville T.D."/>
            <person name="Venegas-Anaya M."/>
            <person name="Howard J.T."/>
            <person name="Jarvis E.D."/>
            <person name="Guillette L.J.Jr."/>
            <person name="Glenn T.C."/>
            <person name="Green R.E."/>
            <person name="Ray D.A."/>
        </authorList>
    </citation>
    <scope>NUCLEOTIDE SEQUENCE [LARGE SCALE GENOMIC DNA]</scope>
    <source>
        <strain evidence="1">KSC_2009_1</strain>
    </source>
</reference>
<comment type="caution">
    <text evidence="1">The sequence shown here is derived from an EMBL/GenBank/DDBJ whole genome shotgun (WGS) entry which is preliminary data.</text>
</comment>
<evidence type="ECO:0000313" key="2">
    <source>
        <dbReference type="Proteomes" id="UP000050525"/>
    </source>
</evidence>
<dbReference type="EMBL" id="AKHW03002524">
    <property type="protein sequence ID" value="KYO38388.1"/>
    <property type="molecule type" value="Genomic_DNA"/>
</dbReference>
<protein>
    <submittedName>
        <fullName evidence="1">Uncharacterized protein</fullName>
    </submittedName>
</protein>
<dbReference type="Proteomes" id="UP000050525">
    <property type="component" value="Unassembled WGS sequence"/>
</dbReference>
<keyword evidence="2" id="KW-1185">Reference proteome</keyword>
<gene>
    <name evidence="1" type="ORF">Y1Q_0015637</name>
</gene>
<accession>A0A151NNM0</accession>
<organism evidence="1 2">
    <name type="scientific">Alligator mississippiensis</name>
    <name type="common">American alligator</name>
    <dbReference type="NCBI Taxonomy" id="8496"/>
    <lineage>
        <taxon>Eukaryota</taxon>
        <taxon>Metazoa</taxon>
        <taxon>Chordata</taxon>
        <taxon>Craniata</taxon>
        <taxon>Vertebrata</taxon>
        <taxon>Euteleostomi</taxon>
        <taxon>Archelosauria</taxon>
        <taxon>Archosauria</taxon>
        <taxon>Crocodylia</taxon>
        <taxon>Alligatoridae</taxon>
        <taxon>Alligatorinae</taxon>
        <taxon>Alligator</taxon>
    </lineage>
</organism>